<organism evidence="4">
    <name type="scientific">Hydatigena taeniaeformis</name>
    <name type="common">Feline tapeworm</name>
    <name type="synonym">Taenia taeniaeformis</name>
    <dbReference type="NCBI Taxonomy" id="6205"/>
    <lineage>
        <taxon>Eukaryota</taxon>
        <taxon>Metazoa</taxon>
        <taxon>Spiralia</taxon>
        <taxon>Lophotrochozoa</taxon>
        <taxon>Platyhelminthes</taxon>
        <taxon>Cestoda</taxon>
        <taxon>Eucestoda</taxon>
        <taxon>Cyclophyllidea</taxon>
        <taxon>Taeniidae</taxon>
        <taxon>Hydatigera</taxon>
    </lineage>
</organism>
<keyword evidence="3" id="KW-1185">Reference proteome</keyword>
<feature type="compositionally biased region" description="Acidic residues" evidence="1">
    <location>
        <begin position="145"/>
        <end position="156"/>
    </location>
</feature>
<dbReference type="Proteomes" id="UP000274429">
    <property type="component" value="Unassembled WGS sequence"/>
</dbReference>
<dbReference type="AlphaFoldDB" id="A0A0R3XCI2"/>
<name>A0A0R3XCI2_HYDTA</name>
<sequence>MDFQLERGRNSGRRGLDGDSHDEALQRHCVNHRLTCSRSPPGAANEVTGKRRRSRHTVCPISSMVAKMKNGLFTRSYNTANNSQAVGGIGAADKESTFTAGTFLSRSRKLVADVGQHVPVPMARGRKKKATGDEDAGKQATTVCDNEEDADSDDAAMPDLQENFGVSWHQ</sequence>
<dbReference type="WBParaSite" id="TTAC_0001125901-mRNA-1">
    <property type="protein sequence ID" value="TTAC_0001125901-mRNA-1"/>
    <property type="gene ID" value="TTAC_0001125901"/>
</dbReference>
<protein>
    <submittedName>
        <fullName evidence="2 4">Uncharacterized protein</fullName>
    </submittedName>
</protein>
<reference evidence="4" key="1">
    <citation type="submission" date="2017-02" db="UniProtKB">
        <authorList>
            <consortium name="WormBaseParasite"/>
        </authorList>
    </citation>
    <scope>IDENTIFICATION</scope>
</reference>
<dbReference type="EMBL" id="UYWX01023361">
    <property type="protein sequence ID" value="VDM36223.1"/>
    <property type="molecule type" value="Genomic_DNA"/>
</dbReference>
<evidence type="ECO:0000313" key="4">
    <source>
        <dbReference type="WBParaSite" id="TTAC_0001125901-mRNA-1"/>
    </source>
</evidence>
<feature type="region of interest" description="Disordered" evidence="1">
    <location>
        <begin position="1"/>
        <end position="21"/>
    </location>
</feature>
<feature type="region of interest" description="Disordered" evidence="1">
    <location>
        <begin position="122"/>
        <end position="170"/>
    </location>
</feature>
<dbReference type="OrthoDB" id="10447259at2759"/>
<gene>
    <name evidence="2" type="ORF">TTAC_LOCUS11243</name>
</gene>
<evidence type="ECO:0000313" key="2">
    <source>
        <dbReference type="EMBL" id="VDM36223.1"/>
    </source>
</evidence>
<evidence type="ECO:0000313" key="3">
    <source>
        <dbReference type="Proteomes" id="UP000274429"/>
    </source>
</evidence>
<proteinExistence type="predicted"/>
<accession>A0A0R3XCI2</accession>
<reference evidence="2 3" key="2">
    <citation type="submission" date="2018-11" db="EMBL/GenBank/DDBJ databases">
        <authorList>
            <consortium name="Pathogen Informatics"/>
        </authorList>
    </citation>
    <scope>NUCLEOTIDE SEQUENCE [LARGE SCALE GENOMIC DNA]</scope>
</reference>
<evidence type="ECO:0000256" key="1">
    <source>
        <dbReference type="SAM" id="MobiDB-lite"/>
    </source>
</evidence>
<dbReference type="STRING" id="6205.A0A0R3XCI2"/>